<evidence type="ECO:0000313" key="3">
    <source>
        <dbReference type="Proteomes" id="UP000727907"/>
    </source>
</evidence>
<dbReference type="RefSeq" id="WP_216962196.1">
    <property type="nucleotide sequence ID" value="NZ_JAHOPB010000001.1"/>
</dbReference>
<feature type="domain" description="SGNH hydrolase-type esterase" evidence="1">
    <location>
        <begin position="4"/>
        <end position="160"/>
    </location>
</feature>
<protein>
    <recommendedName>
        <fullName evidence="1">SGNH hydrolase-type esterase domain-containing protein</fullName>
    </recommendedName>
</protein>
<gene>
    <name evidence="2" type="ORF">KQ910_15870</name>
</gene>
<name>A0ABS6INE0_9HYPH</name>
<dbReference type="InterPro" id="IPR013830">
    <property type="entry name" value="SGNH_hydro"/>
</dbReference>
<dbReference type="Pfam" id="PF13472">
    <property type="entry name" value="Lipase_GDSL_2"/>
    <property type="match status" value="1"/>
</dbReference>
<evidence type="ECO:0000313" key="2">
    <source>
        <dbReference type="EMBL" id="MBU8875252.1"/>
    </source>
</evidence>
<evidence type="ECO:0000259" key="1">
    <source>
        <dbReference type="Pfam" id="PF13472"/>
    </source>
</evidence>
<accession>A0ABS6INE0</accession>
<dbReference type="EMBL" id="JAHOPB010000001">
    <property type="protein sequence ID" value="MBU8875252.1"/>
    <property type="molecule type" value="Genomic_DNA"/>
</dbReference>
<reference evidence="2 3" key="1">
    <citation type="submission" date="2021-06" db="EMBL/GenBank/DDBJ databases">
        <authorList>
            <person name="Lee D.H."/>
        </authorList>
    </citation>
    <scope>NUCLEOTIDE SEQUENCE [LARGE SCALE GENOMIC DNA]</scope>
    <source>
        <strain evidence="2 3">MMS21-HV4-11</strain>
    </source>
</reference>
<proteinExistence type="predicted"/>
<keyword evidence="3" id="KW-1185">Reference proteome</keyword>
<dbReference type="Proteomes" id="UP000727907">
    <property type="component" value="Unassembled WGS sequence"/>
</dbReference>
<comment type="caution">
    <text evidence="2">The sequence shown here is derived from an EMBL/GenBank/DDBJ whole genome shotgun (WGS) entry which is preliminary data.</text>
</comment>
<organism evidence="2 3">
    <name type="scientific">Reyranella humidisoli</name>
    <dbReference type="NCBI Taxonomy" id="2849149"/>
    <lineage>
        <taxon>Bacteria</taxon>
        <taxon>Pseudomonadati</taxon>
        <taxon>Pseudomonadota</taxon>
        <taxon>Alphaproteobacteria</taxon>
        <taxon>Hyphomicrobiales</taxon>
        <taxon>Reyranellaceae</taxon>
        <taxon>Reyranella</taxon>
    </lineage>
</organism>
<sequence length="166" mass="18299">MLVLGDSIAAAWPRTLLESTYPGRRVAKIAVSGERVQQTKWKIESGRFDHLRPRTVIMLVGTNNLGRNPPCAISQGILDIVDDVERRWKPEQIVVFGILPRGAGGTYQASARSQINTAVRNGLAGRSGVRFIELDDRMSCAPCAPYRPDNTHLTTDGYRILTGALR</sequence>